<dbReference type="AlphaFoldDB" id="A0A0M0HZ47"/>
<evidence type="ECO:0000313" key="3">
    <source>
        <dbReference type="Proteomes" id="UP000037530"/>
    </source>
</evidence>
<evidence type="ECO:0000313" key="2">
    <source>
        <dbReference type="EMBL" id="KOO06913.1"/>
    </source>
</evidence>
<name>A0A0M0HZ47_9VIBR</name>
<dbReference type="PATRIC" id="fig|171383.3.peg.2970"/>
<gene>
    <name evidence="2" type="ORF">AKJ31_14525</name>
</gene>
<reference evidence="3" key="1">
    <citation type="submission" date="2015-08" db="EMBL/GenBank/DDBJ databases">
        <title>Vibrio galatheae sp. nov., a novel member of the Vibrionaceae family isolated from the Solomon Islands.</title>
        <authorList>
            <person name="Giubergia S."/>
            <person name="Machado H."/>
            <person name="Mateiu R.V."/>
            <person name="Gram L."/>
        </authorList>
    </citation>
    <scope>NUCLEOTIDE SEQUENCE [LARGE SCALE GENOMIC DNA]</scope>
    <source>
        <strain evidence="3">DSM 19134</strain>
    </source>
</reference>
<keyword evidence="1" id="KW-1133">Transmembrane helix</keyword>
<keyword evidence="1" id="KW-0472">Membrane</keyword>
<proteinExistence type="predicted"/>
<feature type="transmembrane region" description="Helical" evidence="1">
    <location>
        <begin position="26"/>
        <end position="47"/>
    </location>
</feature>
<sequence length="105" mass="11294">MKSLKAVRSKFVVAFMVDKMDIPSRLSLLIAIVGLGCQFLSTLLGGVNHFVGSSVIPHVAAILSITSSVFILILCVVVVQGFMLRNYLVKRRTAKKSALQSSGSI</sequence>
<dbReference type="Proteomes" id="UP000037530">
    <property type="component" value="Unassembled WGS sequence"/>
</dbReference>
<dbReference type="RefSeq" id="WP_053409836.1">
    <property type="nucleotide sequence ID" value="NZ_LHPI01000013.1"/>
</dbReference>
<accession>A0A0M0HZ47</accession>
<dbReference type="EMBL" id="LHPI01000013">
    <property type="protein sequence ID" value="KOO06913.1"/>
    <property type="molecule type" value="Genomic_DNA"/>
</dbReference>
<organism evidence="2 3">
    <name type="scientific">Vibrio hepatarius</name>
    <dbReference type="NCBI Taxonomy" id="171383"/>
    <lineage>
        <taxon>Bacteria</taxon>
        <taxon>Pseudomonadati</taxon>
        <taxon>Pseudomonadota</taxon>
        <taxon>Gammaproteobacteria</taxon>
        <taxon>Vibrionales</taxon>
        <taxon>Vibrionaceae</taxon>
        <taxon>Vibrio</taxon>
        <taxon>Vibrio oreintalis group</taxon>
    </lineage>
</organism>
<protein>
    <submittedName>
        <fullName evidence="2">Uncharacterized protein</fullName>
    </submittedName>
</protein>
<keyword evidence="3" id="KW-1185">Reference proteome</keyword>
<evidence type="ECO:0000256" key="1">
    <source>
        <dbReference type="SAM" id="Phobius"/>
    </source>
</evidence>
<keyword evidence="1" id="KW-0812">Transmembrane</keyword>
<feature type="transmembrane region" description="Helical" evidence="1">
    <location>
        <begin position="59"/>
        <end position="84"/>
    </location>
</feature>
<comment type="caution">
    <text evidence="2">The sequence shown here is derived from an EMBL/GenBank/DDBJ whole genome shotgun (WGS) entry which is preliminary data.</text>
</comment>